<reference evidence="1 2" key="1">
    <citation type="submission" date="2019-02" db="EMBL/GenBank/DDBJ databases">
        <title>Deep-cultivation of Planctomycetes and their phenomic and genomic characterization uncovers novel biology.</title>
        <authorList>
            <person name="Wiegand S."/>
            <person name="Jogler M."/>
            <person name="Boedeker C."/>
            <person name="Pinto D."/>
            <person name="Vollmers J."/>
            <person name="Rivas-Marin E."/>
            <person name="Kohn T."/>
            <person name="Peeters S.H."/>
            <person name="Heuer A."/>
            <person name="Rast P."/>
            <person name="Oberbeckmann S."/>
            <person name="Bunk B."/>
            <person name="Jeske O."/>
            <person name="Meyerdierks A."/>
            <person name="Storesund J.E."/>
            <person name="Kallscheuer N."/>
            <person name="Luecker S."/>
            <person name="Lage O.M."/>
            <person name="Pohl T."/>
            <person name="Merkel B.J."/>
            <person name="Hornburger P."/>
            <person name="Mueller R.-W."/>
            <person name="Bruemmer F."/>
            <person name="Labrenz M."/>
            <person name="Spormann A.M."/>
            <person name="Op den Camp H."/>
            <person name="Overmann J."/>
            <person name="Amann R."/>
            <person name="Jetten M.S.M."/>
            <person name="Mascher T."/>
            <person name="Medema M.H."/>
            <person name="Devos D.P."/>
            <person name="Kaster A.-K."/>
            <person name="Ovreas L."/>
            <person name="Rohde M."/>
            <person name="Galperin M.Y."/>
            <person name="Jogler C."/>
        </authorList>
    </citation>
    <scope>NUCLEOTIDE SEQUENCE [LARGE SCALE GENOMIC DNA]</scope>
    <source>
        <strain evidence="1 2">Pan181</strain>
    </source>
</reference>
<keyword evidence="2" id="KW-1185">Reference proteome</keyword>
<protein>
    <submittedName>
        <fullName evidence="1">Uncharacterized protein</fullName>
    </submittedName>
</protein>
<organism evidence="1 2">
    <name type="scientific">Aeoliella mucimassa</name>
    <dbReference type="NCBI Taxonomy" id="2527972"/>
    <lineage>
        <taxon>Bacteria</taxon>
        <taxon>Pseudomonadati</taxon>
        <taxon>Planctomycetota</taxon>
        <taxon>Planctomycetia</taxon>
        <taxon>Pirellulales</taxon>
        <taxon>Lacipirellulaceae</taxon>
        <taxon>Aeoliella</taxon>
    </lineage>
</organism>
<evidence type="ECO:0000313" key="1">
    <source>
        <dbReference type="EMBL" id="QDU57682.1"/>
    </source>
</evidence>
<dbReference type="Proteomes" id="UP000315750">
    <property type="component" value="Chromosome"/>
</dbReference>
<evidence type="ECO:0000313" key="2">
    <source>
        <dbReference type="Proteomes" id="UP000315750"/>
    </source>
</evidence>
<sequence length="255" mass="28715">MDTHLYLMCYQTEALIASQLEATDFGSYMAIGTQKKTFGNTAFFEIDATQCLNEFGVSSLEELCKPHSDGSPKRSKYLSVYRVLERVPLSAFGKLHLVTRDGRVLSLEGQTLEPGANVAGDGPYMYAELCPLTPRVVSQLNPYDFCQKLTDQSVQVSVPKLFFAHTQLKIKDDSLASYLPYRNPEHVVACVREVQDRTQKPSKTVDRNPPLMAFYRTVDSGFYLGGSEGVKFYPFPDTKTLDAEHHRWWRSASMG</sequence>
<dbReference type="RefSeq" id="WP_145248987.1">
    <property type="nucleotide sequence ID" value="NZ_CP036278.1"/>
</dbReference>
<dbReference type="EMBL" id="CP036278">
    <property type="protein sequence ID" value="QDU57682.1"/>
    <property type="molecule type" value="Genomic_DNA"/>
</dbReference>
<dbReference type="KEGG" id="amuc:Pan181_39030"/>
<accession>A0A518ASH9</accession>
<gene>
    <name evidence="1" type="ORF">Pan181_39030</name>
</gene>
<dbReference type="AlphaFoldDB" id="A0A518ASH9"/>
<name>A0A518ASH9_9BACT</name>
<dbReference type="OrthoDB" id="1118320at2"/>
<proteinExistence type="predicted"/>